<reference evidence="1 2" key="1">
    <citation type="submission" date="2024-04" db="EMBL/GenBank/DDBJ databases">
        <authorList>
            <person name="Fracassetti M."/>
        </authorList>
    </citation>
    <scope>NUCLEOTIDE SEQUENCE [LARGE SCALE GENOMIC DNA]</scope>
</reference>
<sequence length="113" mass="12779">MWRVVGRNLSEMAIDFFSTGTLPETVFESPMELIPKVKNPERVNQLRPISLNNVSLKAITKAMTSRLKPLMRKLVSPKQGSFILGRQKTDNIIVVQEVLHSLRHKKGKKGVSL</sequence>
<dbReference type="AlphaFoldDB" id="A0AAV2EX49"/>
<dbReference type="PANTHER" id="PTHR46890">
    <property type="entry name" value="NON-LTR RETROLELEMENT REVERSE TRANSCRIPTASE-LIKE PROTEIN-RELATED"/>
    <property type="match status" value="1"/>
</dbReference>
<accession>A0AAV2EX49</accession>
<evidence type="ECO:0000313" key="1">
    <source>
        <dbReference type="EMBL" id="CAL1390525.1"/>
    </source>
</evidence>
<protein>
    <recommendedName>
        <fullName evidence="3">Reverse transcriptase domain-containing protein</fullName>
    </recommendedName>
</protein>
<name>A0AAV2EX49_9ROSI</name>
<dbReference type="Proteomes" id="UP001497516">
    <property type="component" value="Chromosome 5"/>
</dbReference>
<dbReference type="PANTHER" id="PTHR46890:SF48">
    <property type="entry name" value="RNA-DIRECTED DNA POLYMERASE"/>
    <property type="match status" value="1"/>
</dbReference>
<proteinExistence type="predicted"/>
<organism evidence="1 2">
    <name type="scientific">Linum trigynum</name>
    <dbReference type="NCBI Taxonomy" id="586398"/>
    <lineage>
        <taxon>Eukaryota</taxon>
        <taxon>Viridiplantae</taxon>
        <taxon>Streptophyta</taxon>
        <taxon>Embryophyta</taxon>
        <taxon>Tracheophyta</taxon>
        <taxon>Spermatophyta</taxon>
        <taxon>Magnoliopsida</taxon>
        <taxon>eudicotyledons</taxon>
        <taxon>Gunneridae</taxon>
        <taxon>Pentapetalae</taxon>
        <taxon>rosids</taxon>
        <taxon>fabids</taxon>
        <taxon>Malpighiales</taxon>
        <taxon>Linaceae</taxon>
        <taxon>Linum</taxon>
    </lineage>
</organism>
<keyword evidence="2" id="KW-1185">Reference proteome</keyword>
<dbReference type="InterPro" id="IPR052343">
    <property type="entry name" value="Retrotransposon-Effector_Assoc"/>
</dbReference>
<gene>
    <name evidence="1" type="ORF">LTRI10_LOCUS31305</name>
</gene>
<dbReference type="EMBL" id="OZ034818">
    <property type="protein sequence ID" value="CAL1390525.1"/>
    <property type="molecule type" value="Genomic_DNA"/>
</dbReference>
<evidence type="ECO:0008006" key="3">
    <source>
        <dbReference type="Google" id="ProtNLM"/>
    </source>
</evidence>
<evidence type="ECO:0000313" key="2">
    <source>
        <dbReference type="Proteomes" id="UP001497516"/>
    </source>
</evidence>